<name>A0A6B8W090_9CORY</name>
<dbReference type="Pfam" id="PF12277">
    <property type="entry name" value="DUF3618"/>
    <property type="match status" value="1"/>
</dbReference>
<dbReference type="InterPro" id="IPR022062">
    <property type="entry name" value="DUF3618"/>
</dbReference>
<protein>
    <recommendedName>
        <fullName evidence="4">DUF3618 domain-containing protein</fullName>
    </recommendedName>
</protein>
<proteinExistence type="predicted"/>
<dbReference type="Proteomes" id="UP000425178">
    <property type="component" value="Chromosome"/>
</dbReference>
<evidence type="ECO:0000256" key="1">
    <source>
        <dbReference type="SAM" id="MobiDB-lite"/>
    </source>
</evidence>
<feature type="region of interest" description="Disordered" evidence="1">
    <location>
        <begin position="137"/>
        <end position="200"/>
    </location>
</feature>
<organism evidence="2 3">
    <name type="scientific">Corynebacterium comes</name>
    <dbReference type="NCBI Taxonomy" id="2675218"/>
    <lineage>
        <taxon>Bacteria</taxon>
        <taxon>Bacillati</taxon>
        <taxon>Actinomycetota</taxon>
        <taxon>Actinomycetes</taxon>
        <taxon>Mycobacteriales</taxon>
        <taxon>Corynebacteriaceae</taxon>
        <taxon>Corynebacterium</taxon>
    </lineage>
</organism>
<dbReference type="EMBL" id="CP046453">
    <property type="protein sequence ID" value="QGU05407.1"/>
    <property type="molecule type" value="Genomic_DNA"/>
</dbReference>
<dbReference type="RefSeq" id="WP_156228857.1">
    <property type="nucleotide sequence ID" value="NZ_CP046453.1"/>
</dbReference>
<evidence type="ECO:0000313" key="3">
    <source>
        <dbReference type="Proteomes" id="UP000425178"/>
    </source>
</evidence>
<accession>A0A6B8W090</accession>
<feature type="region of interest" description="Disordered" evidence="1">
    <location>
        <begin position="58"/>
        <end position="91"/>
    </location>
</feature>
<gene>
    <name evidence="2" type="ORF">CETAM_10815</name>
</gene>
<evidence type="ECO:0008006" key="4">
    <source>
        <dbReference type="Google" id="ProtNLM"/>
    </source>
</evidence>
<dbReference type="KEGG" id="ccoe:CETAM_10815"/>
<keyword evidence="3" id="KW-1185">Reference proteome</keyword>
<dbReference type="AlphaFoldDB" id="A0A6B8W090"/>
<evidence type="ECO:0000313" key="2">
    <source>
        <dbReference type="EMBL" id="QGU05407.1"/>
    </source>
</evidence>
<feature type="compositionally biased region" description="Basic and acidic residues" evidence="1">
    <location>
        <begin position="162"/>
        <end position="200"/>
    </location>
</feature>
<reference evidence="2 3" key="1">
    <citation type="journal article" date="2021" name="Int. J. Syst. Evol. Microbiol.">
        <title>Classification of three corynebacterial strains isolated from a small paddock in North Rhine-Westphalia: proposal of &lt;i&gt;Corynebacterium kalinowskii&lt;/i&gt; sp. nov., &lt;i&gt;Corynebacterium comes&lt;/i&gt; sp. nov. and &lt;i&gt;Corynebacterium occultum&lt;/i&gt; sp. nov.</title>
        <authorList>
            <person name="Schaffert L."/>
            <person name="Ruwe M."/>
            <person name="Milse J."/>
            <person name="Hanuschka K."/>
            <person name="Ortseifen V."/>
            <person name="Droste J."/>
            <person name="Brandt D."/>
            <person name="Schl L."/>
            <person name="Kutter Y."/>
            <person name="Vinke S."/>
            <person name="Vieh P."/>
            <person name="Jacob L."/>
            <person name="L N.C."/>
            <person name="Schulte-Berndt E."/>
            <person name="Hain C."/>
            <person name="Linder M."/>
            <person name="Schmidt P."/>
            <person name="Wollenschl L."/>
            <person name="Luttermann T."/>
            <person name="Thieme E."/>
            <person name="Hassa J."/>
            <person name="Haak M."/>
            <person name="Wittchen M."/>
            <person name="Mentz A."/>
            <person name="Persicke M."/>
            <person name="Busche T."/>
            <person name="R C."/>
        </authorList>
    </citation>
    <scope>NUCLEOTIDE SEQUENCE [LARGE SCALE GENOMIC DNA]</scope>
    <source>
        <strain evidence="2 3">2019</strain>
    </source>
</reference>
<sequence length="200" mass="21570">MSNNPDDIRADIERTRGNLGRDVDALAEKVDPNRVVERQTDRLKSRWVNMRESVFGSDDADVRDGGPGRVSQLADDAGEAVGNAPDTIRRKTRGNPLAAGAIALAAGWIVGSLLPASRPEQEAAAAVRDKAQPLVEEAKSVAQDMGESLQPQAEQAVADVQESARESAVRVREEGQHRIDQVREESTGAAQRVRDTAREG</sequence>